<dbReference type="HOGENOM" id="CLU_1752363_0_0_1"/>
<dbReference type="Proteomes" id="UP000032180">
    <property type="component" value="Chromosome 6"/>
</dbReference>
<reference evidence="3" key="2">
    <citation type="submission" date="2013-12" db="EMBL/GenBank/DDBJ databases">
        <authorList>
            <person name="Yu Y."/>
            <person name="Lee S."/>
            <person name="de Baynast K."/>
            <person name="Wissotski M."/>
            <person name="Liu L."/>
            <person name="Talag J."/>
            <person name="Goicoechea J."/>
            <person name="Angelova A."/>
            <person name="Jetty R."/>
            <person name="Kudrna D."/>
            <person name="Golser W."/>
            <person name="Rivera L."/>
            <person name="Zhang J."/>
            <person name="Wing R."/>
        </authorList>
    </citation>
    <scope>NUCLEOTIDE SEQUENCE</scope>
</reference>
<evidence type="ECO:0000313" key="3">
    <source>
        <dbReference type="Proteomes" id="UP000032180"/>
    </source>
</evidence>
<dbReference type="AlphaFoldDB" id="A0A0D9WQU3"/>
<reference evidence="2 3" key="1">
    <citation type="submission" date="2012-08" db="EMBL/GenBank/DDBJ databases">
        <title>Oryza genome evolution.</title>
        <authorList>
            <person name="Wing R.A."/>
        </authorList>
    </citation>
    <scope>NUCLEOTIDE SEQUENCE</scope>
</reference>
<organism evidence="2 3">
    <name type="scientific">Leersia perrieri</name>
    <dbReference type="NCBI Taxonomy" id="77586"/>
    <lineage>
        <taxon>Eukaryota</taxon>
        <taxon>Viridiplantae</taxon>
        <taxon>Streptophyta</taxon>
        <taxon>Embryophyta</taxon>
        <taxon>Tracheophyta</taxon>
        <taxon>Spermatophyta</taxon>
        <taxon>Magnoliopsida</taxon>
        <taxon>Liliopsida</taxon>
        <taxon>Poales</taxon>
        <taxon>Poaceae</taxon>
        <taxon>BOP clade</taxon>
        <taxon>Oryzoideae</taxon>
        <taxon>Oryzeae</taxon>
        <taxon>Oryzinae</taxon>
        <taxon>Leersia</taxon>
    </lineage>
</organism>
<dbReference type="Gramene" id="LPERR06G13990.4">
    <property type="protein sequence ID" value="LPERR06G13990.4"/>
    <property type="gene ID" value="LPERR06G13990"/>
</dbReference>
<dbReference type="EnsemblPlants" id="LPERR06G13990.4">
    <property type="protein sequence ID" value="LPERR06G13990.4"/>
    <property type="gene ID" value="LPERR06G13990"/>
</dbReference>
<reference evidence="2" key="3">
    <citation type="submission" date="2015-04" db="UniProtKB">
        <authorList>
            <consortium name="EnsemblPlants"/>
        </authorList>
    </citation>
    <scope>IDENTIFICATION</scope>
</reference>
<protein>
    <submittedName>
        <fullName evidence="2">Uncharacterized protein</fullName>
    </submittedName>
</protein>
<keyword evidence="3" id="KW-1185">Reference proteome</keyword>
<evidence type="ECO:0000256" key="1">
    <source>
        <dbReference type="SAM" id="MobiDB-lite"/>
    </source>
</evidence>
<sequence>MDINVGSYTPKSSTRSDPLTDLANVSSTELEKRHASAMFNNSNAPHQNYQRDRVSFPSVQVFVIGYLCMESLTMIPFSGPFADITNVSAAELNNKRVVVSHNGLHTKVVDNFRSIVLPDQLFAYYFSVNYDVLRANWWCEPASFQIVLR</sequence>
<accession>A0A0D9WQU3</accession>
<proteinExistence type="predicted"/>
<name>A0A0D9WQU3_9ORYZ</name>
<feature type="region of interest" description="Disordered" evidence="1">
    <location>
        <begin position="1"/>
        <end position="21"/>
    </location>
</feature>
<evidence type="ECO:0000313" key="2">
    <source>
        <dbReference type="EnsemblPlants" id="LPERR06G13990.4"/>
    </source>
</evidence>